<evidence type="ECO:0000256" key="6">
    <source>
        <dbReference type="RuleBase" id="RU362118"/>
    </source>
</evidence>
<dbReference type="InterPro" id="IPR015424">
    <property type="entry name" value="PyrdxlP-dep_Trfase"/>
</dbReference>
<comment type="cofactor">
    <cofactor evidence="1 6">
        <name>pyridoxal 5'-phosphate</name>
        <dbReference type="ChEBI" id="CHEBI:597326"/>
    </cofactor>
</comment>
<name>A0A431VFM7_9PROT</name>
<dbReference type="EMBL" id="RXMA01000014">
    <property type="protein sequence ID" value="RTR18660.1"/>
    <property type="molecule type" value="Genomic_DNA"/>
</dbReference>
<dbReference type="FunFam" id="3.40.640.10:FF:000035">
    <property type="entry name" value="O-succinylhomoserine sulfhydrylase"/>
    <property type="match status" value="1"/>
</dbReference>
<keyword evidence="8" id="KW-1185">Reference proteome</keyword>
<dbReference type="OrthoDB" id="9790858at2"/>
<dbReference type="AlphaFoldDB" id="A0A431VFM7"/>
<dbReference type="CDD" id="cd00614">
    <property type="entry name" value="CGS_like"/>
    <property type="match status" value="1"/>
</dbReference>
<dbReference type="InterPro" id="IPR006235">
    <property type="entry name" value="OAc-hSer/O-AcSer_sulfhydrylase"/>
</dbReference>
<evidence type="ECO:0000256" key="2">
    <source>
        <dbReference type="ARBA" id="ARBA00009077"/>
    </source>
</evidence>
<evidence type="ECO:0000256" key="4">
    <source>
        <dbReference type="ARBA" id="ARBA00022898"/>
    </source>
</evidence>
<accession>A0A431VFM7</accession>
<dbReference type="GO" id="GO:0019346">
    <property type="term" value="P:transsulfuration"/>
    <property type="evidence" value="ECO:0007669"/>
    <property type="project" value="InterPro"/>
</dbReference>
<feature type="modified residue" description="N6-(pyridoxal phosphate)lysine" evidence="5">
    <location>
        <position position="209"/>
    </location>
</feature>
<dbReference type="InterPro" id="IPR015421">
    <property type="entry name" value="PyrdxlP-dep_Trfase_major"/>
</dbReference>
<proteinExistence type="inferred from homology"/>
<gene>
    <name evidence="7" type="ORF">EJ903_15610</name>
</gene>
<dbReference type="GO" id="GO:0071269">
    <property type="term" value="P:L-homocysteine biosynthetic process"/>
    <property type="evidence" value="ECO:0007669"/>
    <property type="project" value="TreeGrafter"/>
</dbReference>
<dbReference type="GO" id="GO:0006535">
    <property type="term" value="P:cysteine biosynthetic process from serine"/>
    <property type="evidence" value="ECO:0007669"/>
    <property type="project" value="TreeGrafter"/>
</dbReference>
<keyword evidence="4 5" id="KW-0663">Pyridoxal phosphate</keyword>
<comment type="similarity">
    <text evidence="2 6">Belongs to the trans-sulfuration enzymes family.</text>
</comment>
<dbReference type="PANTHER" id="PTHR43797:SF2">
    <property type="entry name" value="HOMOCYSTEINE_CYSTEINE SYNTHASE"/>
    <property type="match status" value="1"/>
</dbReference>
<keyword evidence="3 7" id="KW-0808">Transferase</keyword>
<evidence type="ECO:0000313" key="7">
    <source>
        <dbReference type="EMBL" id="RTR18660.1"/>
    </source>
</evidence>
<dbReference type="SUPFAM" id="SSF53383">
    <property type="entry name" value="PLP-dependent transferases"/>
    <property type="match status" value="1"/>
</dbReference>
<dbReference type="Pfam" id="PF01053">
    <property type="entry name" value="Cys_Met_Meta_PP"/>
    <property type="match status" value="1"/>
</dbReference>
<protein>
    <submittedName>
        <fullName evidence="7">Bifunctional O-acetylhomoserine aminocarboxypropyltransferase/cysteine synthase</fullName>
        <ecNumber evidence="7">2.5.1.49</ecNumber>
    </submittedName>
</protein>
<evidence type="ECO:0000256" key="3">
    <source>
        <dbReference type="ARBA" id="ARBA00022679"/>
    </source>
</evidence>
<dbReference type="PANTHER" id="PTHR43797">
    <property type="entry name" value="HOMOCYSTEINE/CYSTEINE SYNTHASE"/>
    <property type="match status" value="1"/>
</dbReference>
<dbReference type="Proteomes" id="UP000277007">
    <property type="component" value="Unassembled WGS sequence"/>
</dbReference>
<organism evidence="7 8">
    <name type="scientific">Azospirillum griseum</name>
    <dbReference type="NCBI Taxonomy" id="2496639"/>
    <lineage>
        <taxon>Bacteria</taxon>
        <taxon>Pseudomonadati</taxon>
        <taxon>Pseudomonadota</taxon>
        <taxon>Alphaproteobacteria</taxon>
        <taxon>Rhodospirillales</taxon>
        <taxon>Azospirillaceae</taxon>
        <taxon>Azospirillum</taxon>
    </lineage>
</organism>
<dbReference type="GO" id="GO:0004124">
    <property type="term" value="F:cysteine synthase activity"/>
    <property type="evidence" value="ECO:0007669"/>
    <property type="project" value="TreeGrafter"/>
</dbReference>
<dbReference type="InterPro" id="IPR015422">
    <property type="entry name" value="PyrdxlP-dep_Trfase_small"/>
</dbReference>
<evidence type="ECO:0000256" key="5">
    <source>
        <dbReference type="PIRSR" id="PIRSR001434-2"/>
    </source>
</evidence>
<dbReference type="EC" id="2.5.1.49" evidence="7"/>
<dbReference type="Gene3D" id="3.40.640.10">
    <property type="entry name" value="Type I PLP-dependent aspartate aminotransferase-like (Major domain)"/>
    <property type="match status" value="1"/>
</dbReference>
<comment type="caution">
    <text evidence="7">The sequence shown here is derived from an EMBL/GenBank/DDBJ whole genome shotgun (WGS) entry which is preliminary data.</text>
</comment>
<dbReference type="GO" id="GO:0005737">
    <property type="term" value="C:cytoplasm"/>
    <property type="evidence" value="ECO:0007669"/>
    <property type="project" value="TreeGrafter"/>
</dbReference>
<evidence type="ECO:0000256" key="1">
    <source>
        <dbReference type="ARBA" id="ARBA00001933"/>
    </source>
</evidence>
<dbReference type="NCBIfam" id="TIGR01326">
    <property type="entry name" value="OAH_OAS_sulfhy"/>
    <property type="match status" value="1"/>
</dbReference>
<dbReference type="GO" id="GO:0030170">
    <property type="term" value="F:pyridoxal phosphate binding"/>
    <property type="evidence" value="ECO:0007669"/>
    <property type="project" value="InterPro"/>
</dbReference>
<dbReference type="RefSeq" id="WP_126617062.1">
    <property type="nucleotide sequence ID" value="NZ_JBHUCY010000009.1"/>
</dbReference>
<dbReference type="InterPro" id="IPR000277">
    <property type="entry name" value="Cys/Met-Metab_PyrdxlP-dep_enz"/>
</dbReference>
<dbReference type="Gene3D" id="3.90.1150.10">
    <property type="entry name" value="Aspartate Aminotransferase, domain 1"/>
    <property type="match status" value="1"/>
</dbReference>
<dbReference type="PIRSF" id="PIRSF001434">
    <property type="entry name" value="CGS"/>
    <property type="match status" value="1"/>
</dbReference>
<evidence type="ECO:0000313" key="8">
    <source>
        <dbReference type="Proteomes" id="UP000277007"/>
    </source>
</evidence>
<dbReference type="GO" id="GO:0003961">
    <property type="term" value="F:O-acetylhomoserine aminocarboxypropyltransferase activity"/>
    <property type="evidence" value="ECO:0007669"/>
    <property type="project" value="UniProtKB-EC"/>
</dbReference>
<reference evidence="7 8" key="1">
    <citation type="submission" date="2018-12" db="EMBL/GenBank/DDBJ databases">
        <authorList>
            <person name="Yang Y."/>
        </authorList>
    </citation>
    <scope>NUCLEOTIDE SEQUENCE [LARGE SCALE GENOMIC DNA]</scope>
    <source>
        <strain evidence="7 8">L-25-5w-1</strain>
    </source>
</reference>
<sequence>MTDTSPRFETLALHAGGYRSDPATGAVAVPIYQTTSYQFQDTGHAERLFALQELGNIYTRVTNPTTDVLEQRLAALEGGAAALVVASGQAASFYAILNLAQAGDNFVTSTDLYGGTWNLFANTFKQLGIEARFVDPADPENFRRATDDKTRAYYAETLPNPKLNVFPIREVADIGRSLGVPLIVDNTAAPLTVRPFDHGAAVTLYSATKYIGGHGTTIGGVIIDGGNFPWADHAARFPLPTQPDPSYHGAVWTEAAKPLGPIAYVLRARVTLLRDTGAAISPLSAFQLIQGLETLPLRIRQHNANAIKVADFLKTHPKVASVIFPGLHTGEAKRRADAYLKGGYGALIGFEVKGGAEAGRRFIESLKLLYHVANIGDARSLAIHPATTTHSQLSVEDQIASGVTPGYVRLSIGIEHPDDIIADIEQALAEV</sequence>